<feature type="compositionally biased region" description="Basic and acidic residues" evidence="1">
    <location>
        <begin position="1"/>
        <end position="11"/>
    </location>
</feature>
<sequence length="118" mass="13313">MTETTHGEATVRDGVTTEQTPADGRSDETRTRRLWMVERTYSSDSPNILVIVYATPDGSQYLQQERSHHGFARSAPTVTAAIDAPEERLAPVDDPAERDRYATEAEWMREHHDPDDSV</sequence>
<proteinExistence type="predicted"/>
<dbReference type="EMBL" id="JBHSKX010000001">
    <property type="protein sequence ID" value="MFC5366581.1"/>
    <property type="molecule type" value="Genomic_DNA"/>
</dbReference>
<gene>
    <name evidence="3" type="ORF">ACFPJ5_06485</name>
</gene>
<accession>A0ABD5R9N9</accession>
<feature type="domain" description="DUF7967" evidence="2">
    <location>
        <begin position="29"/>
        <end position="118"/>
    </location>
</feature>
<protein>
    <recommendedName>
        <fullName evidence="2">DUF7967 domain-containing protein</fullName>
    </recommendedName>
</protein>
<keyword evidence="4" id="KW-1185">Reference proteome</keyword>
<name>A0ABD5R9N9_9EURY</name>
<dbReference type="InterPro" id="IPR058273">
    <property type="entry name" value="DUF7967"/>
</dbReference>
<feature type="region of interest" description="Disordered" evidence="1">
    <location>
        <begin position="84"/>
        <end position="118"/>
    </location>
</feature>
<evidence type="ECO:0000313" key="4">
    <source>
        <dbReference type="Proteomes" id="UP001596201"/>
    </source>
</evidence>
<evidence type="ECO:0000256" key="1">
    <source>
        <dbReference type="SAM" id="MobiDB-lite"/>
    </source>
</evidence>
<evidence type="ECO:0000313" key="3">
    <source>
        <dbReference type="EMBL" id="MFC5366581.1"/>
    </source>
</evidence>
<feature type="region of interest" description="Disordered" evidence="1">
    <location>
        <begin position="1"/>
        <end position="30"/>
    </location>
</feature>
<reference evidence="3 4" key="1">
    <citation type="journal article" date="2019" name="Int. J. Syst. Evol. Microbiol.">
        <title>The Global Catalogue of Microorganisms (GCM) 10K type strain sequencing project: providing services to taxonomists for standard genome sequencing and annotation.</title>
        <authorList>
            <consortium name="The Broad Institute Genomics Platform"/>
            <consortium name="The Broad Institute Genome Sequencing Center for Infectious Disease"/>
            <person name="Wu L."/>
            <person name="Ma J."/>
        </authorList>
    </citation>
    <scope>NUCLEOTIDE SEQUENCE [LARGE SCALE GENOMIC DNA]</scope>
    <source>
        <strain evidence="3 4">CGMCC 1.12237</strain>
    </source>
</reference>
<organism evidence="3 4">
    <name type="scientific">Salinirubrum litoreum</name>
    <dbReference type="NCBI Taxonomy" id="1126234"/>
    <lineage>
        <taxon>Archaea</taxon>
        <taxon>Methanobacteriati</taxon>
        <taxon>Methanobacteriota</taxon>
        <taxon>Stenosarchaea group</taxon>
        <taxon>Halobacteria</taxon>
        <taxon>Halobacteriales</taxon>
        <taxon>Haloferacaceae</taxon>
        <taxon>Salinirubrum</taxon>
    </lineage>
</organism>
<dbReference type="Proteomes" id="UP001596201">
    <property type="component" value="Unassembled WGS sequence"/>
</dbReference>
<dbReference type="RefSeq" id="WP_227228077.1">
    <property type="nucleotide sequence ID" value="NZ_JAJCVJ010000001.1"/>
</dbReference>
<evidence type="ECO:0000259" key="2">
    <source>
        <dbReference type="Pfam" id="PF25921"/>
    </source>
</evidence>
<feature type="compositionally biased region" description="Basic and acidic residues" evidence="1">
    <location>
        <begin position="85"/>
        <end position="118"/>
    </location>
</feature>
<comment type="caution">
    <text evidence="3">The sequence shown here is derived from an EMBL/GenBank/DDBJ whole genome shotgun (WGS) entry which is preliminary data.</text>
</comment>
<dbReference type="Pfam" id="PF25921">
    <property type="entry name" value="DUF7967"/>
    <property type="match status" value="1"/>
</dbReference>
<dbReference type="AlphaFoldDB" id="A0ABD5R9N9"/>